<dbReference type="PANTHER" id="PTHR30629:SF2">
    <property type="entry name" value="PROPHAGE INTEGRASE INTS-RELATED"/>
    <property type="match status" value="1"/>
</dbReference>
<protein>
    <submittedName>
        <fullName evidence="6">Tyrosine-type recombinase/integrase</fullName>
    </submittedName>
</protein>
<dbReference type="InterPro" id="IPR013762">
    <property type="entry name" value="Integrase-like_cat_sf"/>
</dbReference>
<dbReference type="InterPro" id="IPR025166">
    <property type="entry name" value="Integrase_DNA_bind_dom"/>
</dbReference>
<dbReference type="GO" id="GO:0006310">
    <property type="term" value="P:DNA recombination"/>
    <property type="evidence" value="ECO:0007669"/>
    <property type="project" value="UniProtKB-KW"/>
</dbReference>
<sequence length="427" mass="48370">MPLTDLQCSKAKATGKEYTKPDGDGLHLLVRAKGTKSWLCDFVRSGKRIKYNYGQYPAISLEQARRLHAIARQLAEQGRTPAELLDNEIATALILSGKSLIETEAEVQTHLNDKHKAARTTFGQAAERFKTDWVDRNWKHPDKGYSPVRKNLLPALGEMALDDIDTPTLRELLHSIREHRGEQAALHARGWCVRIFDFAVEHEWCTINPAKNIKPERIGTKGKRTRWLQTQEIRRYLACLYQTDGYRGYKLALHLLLMLATRKSELCGAAWSEFDLDAGEWIIPDGRMKTGKEHRVYLPTQAIEMLRELHRLSGGSEWVMPMPTNPKRAMNGNNLDGTHHAALIAAGIDDYVIHDHRHTASTHLREQGHSPEVVETALSHAIPGMAGTYSHAEYKTQRLAMMQSWADFLDTTMNEKVVLSATFRKVA</sequence>
<organism evidence="6 7">
    <name type="scientific">Chitinibacter bivalviorum</name>
    <dbReference type="NCBI Taxonomy" id="2739434"/>
    <lineage>
        <taxon>Bacteria</taxon>
        <taxon>Pseudomonadati</taxon>
        <taxon>Pseudomonadota</taxon>
        <taxon>Betaproteobacteria</taxon>
        <taxon>Neisseriales</taxon>
        <taxon>Chitinibacteraceae</taxon>
        <taxon>Chitinibacter</taxon>
    </lineage>
</organism>
<evidence type="ECO:0000259" key="5">
    <source>
        <dbReference type="PROSITE" id="PS51898"/>
    </source>
</evidence>
<dbReference type="RefSeq" id="WP_179357160.1">
    <property type="nucleotide sequence ID" value="NZ_CP058627.1"/>
</dbReference>
<dbReference type="Pfam" id="PF13356">
    <property type="entry name" value="Arm-DNA-bind_3"/>
    <property type="match status" value="1"/>
</dbReference>
<dbReference type="CDD" id="cd00801">
    <property type="entry name" value="INT_P4_C"/>
    <property type="match status" value="1"/>
</dbReference>
<name>A0A7H9BHQ9_9NEIS</name>
<dbReference type="Proteomes" id="UP000509597">
    <property type="component" value="Chromosome"/>
</dbReference>
<gene>
    <name evidence="6" type="ORF">HQ393_01780</name>
</gene>
<evidence type="ECO:0000313" key="6">
    <source>
        <dbReference type="EMBL" id="QLG87074.1"/>
    </source>
</evidence>
<evidence type="ECO:0000256" key="3">
    <source>
        <dbReference type="ARBA" id="ARBA00023125"/>
    </source>
</evidence>
<dbReference type="InterPro" id="IPR011010">
    <property type="entry name" value="DNA_brk_join_enz"/>
</dbReference>
<dbReference type="GO" id="GO:0015074">
    <property type="term" value="P:DNA integration"/>
    <property type="evidence" value="ECO:0007669"/>
    <property type="project" value="UniProtKB-KW"/>
</dbReference>
<keyword evidence="3" id="KW-0238">DNA-binding</keyword>
<feature type="domain" description="Tyr recombinase" evidence="5">
    <location>
        <begin position="223"/>
        <end position="402"/>
    </location>
</feature>
<dbReference type="Gene3D" id="1.10.150.130">
    <property type="match status" value="1"/>
</dbReference>
<accession>A0A7H9BHQ9</accession>
<proteinExistence type="inferred from homology"/>
<dbReference type="Gene3D" id="1.10.443.10">
    <property type="entry name" value="Intergrase catalytic core"/>
    <property type="match status" value="1"/>
</dbReference>
<keyword evidence="2" id="KW-0229">DNA integration</keyword>
<dbReference type="InterPro" id="IPR053876">
    <property type="entry name" value="Phage_int_M"/>
</dbReference>
<dbReference type="InterPro" id="IPR002104">
    <property type="entry name" value="Integrase_catalytic"/>
</dbReference>
<dbReference type="SUPFAM" id="SSF56349">
    <property type="entry name" value="DNA breaking-rejoining enzymes"/>
    <property type="match status" value="1"/>
</dbReference>
<dbReference type="Pfam" id="PF00589">
    <property type="entry name" value="Phage_integrase"/>
    <property type="match status" value="1"/>
</dbReference>
<dbReference type="GO" id="GO:0003677">
    <property type="term" value="F:DNA binding"/>
    <property type="evidence" value="ECO:0007669"/>
    <property type="project" value="UniProtKB-KW"/>
</dbReference>
<comment type="similarity">
    <text evidence="1">Belongs to the 'phage' integrase family.</text>
</comment>
<dbReference type="Gene3D" id="3.30.160.390">
    <property type="entry name" value="Integrase, DNA-binding domain"/>
    <property type="match status" value="1"/>
</dbReference>
<dbReference type="InterPro" id="IPR010998">
    <property type="entry name" value="Integrase_recombinase_N"/>
</dbReference>
<keyword evidence="4" id="KW-0233">DNA recombination</keyword>
<dbReference type="PROSITE" id="PS51898">
    <property type="entry name" value="TYR_RECOMBINASE"/>
    <property type="match status" value="1"/>
</dbReference>
<reference evidence="6 7" key="1">
    <citation type="submission" date="2020-07" db="EMBL/GenBank/DDBJ databases">
        <title>Complete genome sequence of Chitinibacter sp. 2T18.</title>
        <authorList>
            <person name="Bae J.-W."/>
            <person name="Choi J.-W."/>
        </authorList>
    </citation>
    <scope>NUCLEOTIDE SEQUENCE [LARGE SCALE GENOMIC DNA]</scope>
    <source>
        <strain evidence="6 7">2T18</strain>
    </source>
</reference>
<dbReference type="InterPro" id="IPR050808">
    <property type="entry name" value="Phage_Integrase"/>
</dbReference>
<dbReference type="AlphaFoldDB" id="A0A7H9BHQ9"/>
<dbReference type="PANTHER" id="PTHR30629">
    <property type="entry name" value="PROPHAGE INTEGRASE"/>
    <property type="match status" value="1"/>
</dbReference>
<dbReference type="KEGG" id="chiz:HQ393_01780"/>
<keyword evidence="7" id="KW-1185">Reference proteome</keyword>
<evidence type="ECO:0000313" key="7">
    <source>
        <dbReference type="Proteomes" id="UP000509597"/>
    </source>
</evidence>
<dbReference type="InterPro" id="IPR038488">
    <property type="entry name" value="Integrase_DNA-bd_sf"/>
</dbReference>
<dbReference type="Pfam" id="PF22022">
    <property type="entry name" value="Phage_int_M"/>
    <property type="match status" value="1"/>
</dbReference>
<evidence type="ECO:0000256" key="1">
    <source>
        <dbReference type="ARBA" id="ARBA00008857"/>
    </source>
</evidence>
<evidence type="ECO:0000256" key="2">
    <source>
        <dbReference type="ARBA" id="ARBA00022908"/>
    </source>
</evidence>
<dbReference type="EMBL" id="CP058627">
    <property type="protein sequence ID" value="QLG87074.1"/>
    <property type="molecule type" value="Genomic_DNA"/>
</dbReference>
<evidence type="ECO:0000256" key="4">
    <source>
        <dbReference type="ARBA" id="ARBA00023172"/>
    </source>
</evidence>